<evidence type="ECO:0000259" key="2">
    <source>
        <dbReference type="SMART" id="SM00093"/>
    </source>
</evidence>
<reference evidence="3" key="1">
    <citation type="submission" date="2022-03" db="EMBL/GenBank/DDBJ databases">
        <authorList>
            <person name="Alioto T."/>
            <person name="Alioto T."/>
            <person name="Gomez Garrido J."/>
        </authorList>
    </citation>
    <scope>NUCLEOTIDE SEQUENCE</scope>
</reference>
<dbReference type="InterPro" id="IPR042185">
    <property type="entry name" value="Serpin_sf_2"/>
</dbReference>
<gene>
    <name evidence="3" type="ORF">PECUL_23A061004</name>
</gene>
<dbReference type="Gene3D" id="3.30.497.10">
    <property type="entry name" value="Antithrombin, subunit I, domain 2"/>
    <property type="match status" value="1"/>
</dbReference>
<accession>A0AAD1QZ32</accession>
<dbReference type="GO" id="GO:0004867">
    <property type="term" value="F:serine-type endopeptidase inhibitor activity"/>
    <property type="evidence" value="ECO:0007669"/>
    <property type="project" value="InterPro"/>
</dbReference>
<keyword evidence="4" id="KW-1185">Reference proteome</keyword>
<evidence type="ECO:0000313" key="3">
    <source>
        <dbReference type="EMBL" id="CAH2219931.1"/>
    </source>
</evidence>
<dbReference type="SUPFAM" id="SSF56574">
    <property type="entry name" value="Serpins"/>
    <property type="match status" value="1"/>
</dbReference>
<dbReference type="Pfam" id="PF00079">
    <property type="entry name" value="Serpin"/>
    <property type="match status" value="1"/>
</dbReference>
<dbReference type="InterPro" id="IPR042178">
    <property type="entry name" value="Serpin_sf_1"/>
</dbReference>
<dbReference type="PANTHER" id="PTHR11461">
    <property type="entry name" value="SERINE PROTEASE INHIBITOR, SERPIN"/>
    <property type="match status" value="1"/>
</dbReference>
<evidence type="ECO:0000256" key="1">
    <source>
        <dbReference type="RuleBase" id="RU000411"/>
    </source>
</evidence>
<dbReference type="AlphaFoldDB" id="A0AAD1QZ32"/>
<proteinExistence type="inferred from homology"/>
<dbReference type="EMBL" id="OW240912">
    <property type="protein sequence ID" value="CAH2219931.1"/>
    <property type="molecule type" value="Genomic_DNA"/>
</dbReference>
<name>A0AAD1QZ32_PELCU</name>
<sequence>MKIASRMYIKKGFKIKKDFMKRAEKWYGSKTLNLAKNKEQNLESINEWVRKATEGMIPKFLSEIPADMVLMLLNAMYFKGIWHNKFDPSMTVQDTFHINDELTVPVDMMTAQKFPLRWYNHEHLDSQVAKLPFKGNMSFVVVTPFQFKWNISKLLDNFNQSDIYHRFPRPKQTLFRMPKLNLDFKLELTQALSNLGKNQYGYI</sequence>
<dbReference type="GO" id="GO:0005615">
    <property type="term" value="C:extracellular space"/>
    <property type="evidence" value="ECO:0007669"/>
    <property type="project" value="InterPro"/>
</dbReference>
<dbReference type="InterPro" id="IPR023796">
    <property type="entry name" value="Serpin_dom"/>
</dbReference>
<dbReference type="Proteomes" id="UP001295444">
    <property type="component" value="Chromosome 01"/>
</dbReference>
<feature type="domain" description="Serpin" evidence="2">
    <location>
        <begin position="1"/>
        <end position="202"/>
    </location>
</feature>
<dbReference type="InterPro" id="IPR036186">
    <property type="entry name" value="Serpin_sf"/>
</dbReference>
<organism evidence="3 4">
    <name type="scientific">Pelobates cultripes</name>
    <name type="common">Western spadefoot toad</name>
    <dbReference type="NCBI Taxonomy" id="61616"/>
    <lineage>
        <taxon>Eukaryota</taxon>
        <taxon>Metazoa</taxon>
        <taxon>Chordata</taxon>
        <taxon>Craniata</taxon>
        <taxon>Vertebrata</taxon>
        <taxon>Euteleostomi</taxon>
        <taxon>Amphibia</taxon>
        <taxon>Batrachia</taxon>
        <taxon>Anura</taxon>
        <taxon>Pelobatoidea</taxon>
        <taxon>Pelobatidae</taxon>
        <taxon>Pelobates</taxon>
    </lineage>
</organism>
<dbReference type="SMART" id="SM00093">
    <property type="entry name" value="SERPIN"/>
    <property type="match status" value="1"/>
</dbReference>
<comment type="similarity">
    <text evidence="1">Belongs to the serpin family.</text>
</comment>
<evidence type="ECO:0000313" key="4">
    <source>
        <dbReference type="Proteomes" id="UP001295444"/>
    </source>
</evidence>
<dbReference type="InterPro" id="IPR000215">
    <property type="entry name" value="Serpin_fam"/>
</dbReference>
<dbReference type="PANTHER" id="PTHR11461:SF20">
    <property type="entry name" value="ALPHA-2-ANTIPLASMIN"/>
    <property type="match status" value="1"/>
</dbReference>
<dbReference type="Gene3D" id="2.30.39.10">
    <property type="entry name" value="Alpha-1-antitrypsin, domain 1"/>
    <property type="match status" value="1"/>
</dbReference>
<protein>
    <submittedName>
        <fullName evidence="3">Alpha-2-antiplasmin</fullName>
    </submittedName>
</protein>